<dbReference type="EMBL" id="BAABID010000003">
    <property type="protein sequence ID" value="GAA4718120.1"/>
    <property type="molecule type" value="Genomic_DNA"/>
</dbReference>
<dbReference type="Pfam" id="PF00072">
    <property type="entry name" value="Response_reg"/>
    <property type="match status" value="1"/>
</dbReference>
<dbReference type="PROSITE" id="PS50930">
    <property type="entry name" value="HTH_LYTTR"/>
    <property type="match status" value="1"/>
</dbReference>
<dbReference type="SMART" id="SM00448">
    <property type="entry name" value="REC"/>
    <property type="match status" value="1"/>
</dbReference>
<dbReference type="InterPro" id="IPR011006">
    <property type="entry name" value="CheY-like_superfamily"/>
</dbReference>
<dbReference type="Gene3D" id="2.40.50.1020">
    <property type="entry name" value="LytTr DNA-binding domain"/>
    <property type="match status" value="1"/>
</dbReference>
<feature type="region of interest" description="Disordered" evidence="2">
    <location>
        <begin position="119"/>
        <end position="164"/>
    </location>
</feature>
<evidence type="ECO:0000259" key="4">
    <source>
        <dbReference type="PROSITE" id="PS50930"/>
    </source>
</evidence>
<feature type="domain" description="HTH LytTR-type" evidence="4">
    <location>
        <begin position="165"/>
        <end position="270"/>
    </location>
</feature>
<proteinExistence type="predicted"/>
<dbReference type="PANTHER" id="PTHR37299:SF1">
    <property type="entry name" value="STAGE 0 SPORULATION PROTEIN A HOMOLOG"/>
    <property type="match status" value="1"/>
</dbReference>
<feature type="domain" description="Response regulatory" evidence="3">
    <location>
        <begin position="4"/>
        <end position="118"/>
    </location>
</feature>
<evidence type="ECO:0000313" key="5">
    <source>
        <dbReference type="EMBL" id="GAA4718120.1"/>
    </source>
</evidence>
<accession>A0ABP8XYT3</accession>
<protein>
    <submittedName>
        <fullName evidence="5">LytTR family transcriptional regulator DNA-binding domain-containing protein</fullName>
    </submittedName>
</protein>
<keyword evidence="1" id="KW-0597">Phosphoprotein</keyword>
<evidence type="ECO:0000256" key="1">
    <source>
        <dbReference type="PROSITE-ProRule" id="PRU00169"/>
    </source>
</evidence>
<dbReference type="RefSeq" id="WP_172151680.1">
    <property type="nucleotide sequence ID" value="NZ_BAABID010000003.1"/>
</dbReference>
<organism evidence="5 6">
    <name type="scientific">Isoptericola chiayiensis</name>
    <dbReference type="NCBI Taxonomy" id="579446"/>
    <lineage>
        <taxon>Bacteria</taxon>
        <taxon>Bacillati</taxon>
        <taxon>Actinomycetota</taxon>
        <taxon>Actinomycetes</taxon>
        <taxon>Micrococcales</taxon>
        <taxon>Promicromonosporaceae</taxon>
        <taxon>Isoptericola</taxon>
    </lineage>
</organism>
<feature type="modified residue" description="4-aspartylphosphate" evidence="1">
    <location>
        <position position="55"/>
    </location>
</feature>
<evidence type="ECO:0000256" key="2">
    <source>
        <dbReference type="SAM" id="MobiDB-lite"/>
    </source>
</evidence>
<keyword evidence="5" id="KW-0238">DNA-binding</keyword>
<keyword evidence="6" id="KW-1185">Reference proteome</keyword>
<dbReference type="InterPro" id="IPR007492">
    <property type="entry name" value="LytTR_DNA-bd_dom"/>
</dbReference>
<dbReference type="PROSITE" id="PS50110">
    <property type="entry name" value="RESPONSE_REGULATORY"/>
    <property type="match status" value="1"/>
</dbReference>
<comment type="caution">
    <text evidence="5">The sequence shown here is derived from an EMBL/GenBank/DDBJ whole genome shotgun (WGS) entry which is preliminary data.</text>
</comment>
<dbReference type="InterPro" id="IPR001789">
    <property type="entry name" value="Sig_transdc_resp-reg_receiver"/>
</dbReference>
<dbReference type="Pfam" id="PF04397">
    <property type="entry name" value="LytTR"/>
    <property type="match status" value="1"/>
</dbReference>
<sequence length="270" mass="29690">MRPKALIVDDEAPARAELRFLLEADGQVQVVGEATNGEEALLLLGSLDYDLVLLDVRMPGGSGLEVAAALRERSRPPKVIFTTAYPDHAVDAFDLAAVDYLLKPFDAERLRRALDRALRGAGEQPGTTAEHAAGSSASADGADRGTPSGARSSTSPPDVEPLVRIPVQRDGRTVLVDGASIVYASAARGYSYLKLADERLLVTMSLNELERRLHGHFFRAHRSYLVNLDHVRELVPDFQGSLVVVMDDRQRSRVEVSRRHARELRRRFGM</sequence>
<gene>
    <name evidence="5" type="ORF">GCM10023216_03090</name>
</gene>
<dbReference type="PANTHER" id="PTHR37299">
    <property type="entry name" value="TRANSCRIPTIONAL REGULATOR-RELATED"/>
    <property type="match status" value="1"/>
</dbReference>
<reference evidence="6" key="1">
    <citation type="journal article" date="2019" name="Int. J. Syst. Evol. Microbiol.">
        <title>The Global Catalogue of Microorganisms (GCM) 10K type strain sequencing project: providing services to taxonomists for standard genome sequencing and annotation.</title>
        <authorList>
            <consortium name="The Broad Institute Genomics Platform"/>
            <consortium name="The Broad Institute Genome Sequencing Center for Infectious Disease"/>
            <person name="Wu L."/>
            <person name="Ma J."/>
        </authorList>
    </citation>
    <scope>NUCLEOTIDE SEQUENCE [LARGE SCALE GENOMIC DNA]</scope>
    <source>
        <strain evidence="6">JCM 18063</strain>
    </source>
</reference>
<dbReference type="Gene3D" id="3.40.50.2300">
    <property type="match status" value="1"/>
</dbReference>
<name>A0ABP8XYT3_9MICO</name>
<dbReference type="GO" id="GO:0003677">
    <property type="term" value="F:DNA binding"/>
    <property type="evidence" value="ECO:0007669"/>
    <property type="project" value="UniProtKB-KW"/>
</dbReference>
<evidence type="ECO:0000259" key="3">
    <source>
        <dbReference type="PROSITE" id="PS50110"/>
    </source>
</evidence>
<dbReference type="Proteomes" id="UP001500956">
    <property type="component" value="Unassembled WGS sequence"/>
</dbReference>
<dbReference type="SUPFAM" id="SSF52172">
    <property type="entry name" value="CheY-like"/>
    <property type="match status" value="1"/>
</dbReference>
<dbReference type="SMART" id="SM00850">
    <property type="entry name" value="LytTR"/>
    <property type="match status" value="1"/>
</dbReference>
<evidence type="ECO:0000313" key="6">
    <source>
        <dbReference type="Proteomes" id="UP001500956"/>
    </source>
</evidence>
<dbReference type="InterPro" id="IPR046947">
    <property type="entry name" value="LytR-like"/>
</dbReference>